<proteinExistence type="predicted"/>
<evidence type="ECO:0000313" key="1">
    <source>
        <dbReference type="EMBL" id="RAW51601.1"/>
    </source>
</evidence>
<dbReference type="Proteomes" id="UP000250997">
    <property type="component" value="Unassembled WGS sequence"/>
</dbReference>
<protein>
    <recommendedName>
        <fullName evidence="3">Phage tail protein</fullName>
    </recommendedName>
</protein>
<comment type="caution">
    <text evidence="1">The sequence shown here is derived from an EMBL/GenBank/DDBJ whole genome shotgun (WGS) entry which is preliminary data.</text>
</comment>
<evidence type="ECO:0000313" key="2">
    <source>
        <dbReference type="Proteomes" id="UP000250997"/>
    </source>
</evidence>
<dbReference type="AlphaFoldDB" id="A0AAX1QKA6"/>
<evidence type="ECO:0008006" key="3">
    <source>
        <dbReference type="Google" id="ProtNLM"/>
    </source>
</evidence>
<gene>
    <name evidence="1" type="ORF">C4N27_03740</name>
</gene>
<dbReference type="EMBL" id="PRLA01000002">
    <property type="protein sequence ID" value="RAW51601.1"/>
    <property type="molecule type" value="Genomic_DNA"/>
</dbReference>
<name>A0AAX1QKA6_9FIRM</name>
<sequence>MKPRFILSIHPNMVWGDKMAYLKLMMDEKEIAHLSEDGQSLCANEGVPQYSLPLNLFIGDKRKVPLVDVVVWAKKRIFPKNRMDCKEILKLMGLPDYNAWEIVKRTNACLMEDPYWLRFSEDETFEDTTRGRAKKIMDETQKNS</sequence>
<organism evidence="1 2">
    <name type="scientific">Faecalibacterium prausnitzii</name>
    <dbReference type="NCBI Taxonomy" id="853"/>
    <lineage>
        <taxon>Bacteria</taxon>
        <taxon>Bacillati</taxon>
        <taxon>Bacillota</taxon>
        <taxon>Clostridia</taxon>
        <taxon>Eubacteriales</taxon>
        <taxon>Oscillospiraceae</taxon>
        <taxon>Faecalibacterium</taxon>
    </lineage>
</organism>
<accession>A0AAX1QKA6</accession>
<reference evidence="1 2" key="1">
    <citation type="submission" date="2018-02" db="EMBL/GenBank/DDBJ databases">
        <title>Complete genome sequencing of Faecalibacterium prausnitzii strains isolated from the human gut.</title>
        <authorList>
            <person name="Fitzgerald B.C."/>
            <person name="Shkoporov A.N."/>
            <person name="Ross P.R."/>
            <person name="Hill C."/>
        </authorList>
    </citation>
    <scope>NUCLEOTIDE SEQUENCE [LARGE SCALE GENOMIC DNA]</scope>
    <source>
        <strain evidence="1 2">APC942/18-1</strain>
    </source>
</reference>